<proteinExistence type="predicted"/>
<dbReference type="EMBL" id="GBEZ01014188">
    <property type="protein sequence ID" value="JAC71869.1"/>
    <property type="molecule type" value="Transcribed_RNA"/>
</dbReference>
<accession>A0A061RM74</accession>
<protein>
    <submittedName>
        <fullName evidence="1">Uncharacterized protein</fullName>
    </submittedName>
</protein>
<name>A0A061RM74_9CHLO</name>
<reference evidence="1" key="1">
    <citation type="submission" date="2014-05" db="EMBL/GenBank/DDBJ databases">
        <title>The transcriptome of the halophilic microalga Tetraselmis sp. GSL018 isolated from the Great Salt Lake, Utah.</title>
        <authorList>
            <person name="Jinkerson R.E."/>
            <person name="D'Adamo S."/>
            <person name="Posewitz M.C."/>
        </authorList>
    </citation>
    <scope>NUCLEOTIDE SEQUENCE</scope>
    <source>
        <strain evidence="1">GSL018</strain>
    </source>
</reference>
<organism evidence="1">
    <name type="scientific">Tetraselmis sp. GSL018</name>
    <dbReference type="NCBI Taxonomy" id="582737"/>
    <lineage>
        <taxon>Eukaryota</taxon>
        <taxon>Viridiplantae</taxon>
        <taxon>Chlorophyta</taxon>
        <taxon>core chlorophytes</taxon>
        <taxon>Chlorodendrophyceae</taxon>
        <taxon>Chlorodendrales</taxon>
        <taxon>Chlorodendraceae</taxon>
        <taxon>Tetraselmis</taxon>
    </lineage>
</organism>
<dbReference type="AlphaFoldDB" id="A0A061RM74"/>
<feature type="non-terminal residue" evidence="1">
    <location>
        <position position="1"/>
    </location>
</feature>
<gene>
    <name evidence="1" type="ORF">TSPGSL018_983</name>
</gene>
<evidence type="ECO:0000313" key="1">
    <source>
        <dbReference type="EMBL" id="JAC71869.1"/>
    </source>
</evidence>
<sequence>HTHTHLQSLAPVLALAVWPRVFYSFEDRMTRHSSNITAFVC</sequence>